<gene>
    <name evidence="2" type="ORF">PATL70BA_0930</name>
</gene>
<keyword evidence="3" id="KW-1185">Reference proteome</keyword>
<evidence type="ECO:0000313" key="2">
    <source>
        <dbReference type="EMBL" id="VDN46805.1"/>
    </source>
</evidence>
<feature type="transmembrane region" description="Helical" evidence="1">
    <location>
        <begin position="6"/>
        <end position="32"/>
    </location>
</feature>
<dbReference type="AlphaFoldDB" id="A0A3P7NV96"/>
<reference evidence="2 3" key="1">
    <citation type="submission" date="2018-09" db="EMBL/GenBank/DDBJ databases">
        <authorList>
            <person name="Postec A."/>
        </authorList>
    </citation>
    <scope>NUCLEOTIDE SEQUENCE [LARGE SCALE GENOMIC DNA]</scope>
    <source>
        <strain evidence="2">70B-A</strain>
    </source>
</reference>
<evidence type="ECO:0000313" key="3">
    <source>
        <dbReference type="Proteomes" id="UP000279029"/>
    </source>
</evidence>
<name>A0A3P7NV96_9FIRM</name>
<proteinExistence type="predicted"/>
<keyword evidence="1" id="KW-0812">Transmembrane</keyword>
<dbReference type="Proteomes" id="UP000279029">
    <property type="component" value="Chromosome"/>
</dbReference>
<feature type="transmembrane region" description="Helical" evidence="1">
    <location>
        <begin position="53"/>
        <end position="71"/>
    </location>
</feature>
<protein>
    <submittedName>
        <fullName evidence="2">Uncharacterized protein</fullName>
    </submittedName>
</protein>
<evidence type="ECO:0000256" key="1">
    <source>
        <dbReference type="SAM" id="Phobius"/>
    </source>
</evidence>
<keyword evidence="1" id="KW-0472">Membrane</keyword>
<dbReference type="RefSeq" id="WP_125136247.1">
    <property type="nucleotide sequence ID" value="NZ_LR130778.1"/>
</dbReference>
<organism evidence="2 3">
    <name type="scientific">Petrocella atlantisensis</name>
    <dbReference type="NCBI Taxonomy" id="2173034"/>
    <lineage>
        <taxon>Bacteria</taxon>
        <taxon>Bacillati</taxon>
        <taxon>Bacillota</taxon>
        <taxon>Clostridia</taxon>
        <taxon>Lachnospirales</taxon>
        <taxon>Vallitaleaceae</taxon>
        <taxon>Petrocella</taxon>
    </lineage>
</organism>
<accession>A0A3P7NV96</accession>
<dbReference type="EMBL" id="LR130778">
    <property type="protein sequence ID" value="VDN46805.1"/>
    <property type="molecule type" value="Genomic_DNA"/>
</dbReference>
<keyword evidence="1" id="KW-1133">Transmembrane helix</keyword>
<sequence length="201" mass="22999">MIFTEFIFYGAIFYGVIFLLIVINSMIHIFNIEKHNKVKNHLAVLWIGSPRTQLLMIFMIVTSLITVFNYYQVKSFNDVIASEHTASIFTLKVSKGQHEAYWIKDPAVIHDIVTTLEETMYIPSFKESTTITKSPTLGGDITVEFLAMEMLDSITISNNGIIYNNRTGQAYDVSGMNLFECIHNSIDYGIQSELEQMNRLF</sequence>
<dbReference type="KEGG" id="cbar:PATL70BA_0930"/>